<dbReference type="GO" id="GO:0016787">
    <property type="term" value="F:hydrolase activity"/>
    <property type="evidence" value="ECO:0007669"/>
    <property type="project" value="UniProtKB-KW"/>
</dbReference>
<keyword evidence="9" id="KW-1185">Reference proteome</keyword>
<evidence type="ECO:0000256" key="3">
    <source>
        <dbReference type="ARBA" id="ARBA00022801"/>
    </source>
</evidence>
<sequence length="567" mass="61541">MTRQKDDALPPTAKVEPGEELLFLPLGGANEIGMNLNLYGCRGQWVVIDFGLGFADDRLPGVDIILPDIAFLEARRDKIAGIVLTHAHEDHLGAVPYLWRRLRLPIYATPFAAAVVRAKLRESGVGDREADITIIPLGGRLKLGPFDMEFVSLTHSIPEPNAIAIRTPFGTVMHTGDWKIDPEPLVGETTDIDRLTAIGEEGVLAMVCDSTNVFRETDAGSEADVRATMGGLVAGRKGRVFVATFASNIARVETIVKAAADANRKVVVLGRGLDRMIKAATETGYLDIAGMLATDREADRLPAERLLYLVTGCQGEPNAALARIARGEHPAAELRRGDTVMLSSRQIPGNERKIGRLLNLLAREGAEVITERDADIHVSGHGGRNELAQMYRWVKPRIAVPVHGEPRHLIEHVALAKSLQVPEAVTVENGAVVRLAPGTPGRIARIASGYLVADGNNDVLPVDGEVMRARKRMLYEGAAFATVVVDKYGELKADPMVALPGLVDPDSEIDTLAADIAEDLAEAIDGLDDDDVLSDVRIHDVTRLALRRRLRTRRGKKPLIDVHVVRI</sequence>
<dbReference type="InterPro" id="IPR055132">
    <property type="entry name" value="RNase_J_b_CASP"/>
</dbReference>
<dbReference type="Pfam" id="PF22505">
    <property type="entry name" value="RNase_J_b_CASP"/>
    <property type="match status" value="1"/>
</dbReference>
<evidence type="ECO:0000256" key="1">
    <source>
        <dbReference type="ARBA" id="ARBA00022722"/>
    </source>
</evidence>
<keyword evidence="6" id="KW-0694">RNA-binding</keyword>
<dbReference type="InterPro" id="IPR042173">
    <property type="entry name" value="RNase_J_2"/>
</dbReference>
<dbReference type="InterPro" id="IPR036866">
    <property type="entry name" value="RibonucZ/Hydroxyglut_hydro"/>
</dbReference>
<accession>A0ABQ1IAA0</accession>
<dbReference type="Gene3D" id="3.10.20.580">
    <property type="match status" value="1"/>
</dbReference>
<keyword evidence="2" id="KW-0479">Metal-binding</keyword>
<comment type="caution">
    <text evidence="8">The sequence shown here is derived from an EMBL/GenBank/DDBJ whole genome shotgun (WGS) entry which is preliminary data.</text>
</comment>
<dbReference type="PROSITE" id="PS01292">
    <property type="entry name" value="UPF0036"/>
    <property type="match status" value="1"/>
</dbReference>
<evidence type="ECO:0000256" key="4">
    <source>
        <dbReference type="ARBA" id="ARBA00022833"/>
    </source>
</evidence>
<name>A0ABQ1IAA0_9PROT</name>
<protein>
    <submittedName>
        <fullName evidence="8">MBL fold hydrolase</fullName>
    </submittedName>
</protein>
<dbReference type="InterPro" id="IPR041636">
    <property type="entry name" value="RNase_J_C"/>
</dbReference>
<dbReference type="Gene3D" id="3.60.15.10">
    <property type="entry name" value="Ribonuclease Z/Hydroxyacylglutathione hydrolase-like"/>
    <property type="match status" value="1"/>
</dbReference>
<gene>
    <name evidence="8" type="ORF">GCM10011505_04670</name>
</gene>
<dbReference type="EMBL" id="BMDZ01000003">
    <property type="protein sequence ID" value="GGB26489.1"/>
    <property type="molecule type" value="Genomic_DNA"/>
</dbReference>
<dbReference type="SUPFAM" id="SSF56281">
    <property type="entry name" value="Metallo-hydrolase/oxidoreductase"/>
    <property type="match status" value="1"/>
</dbReference>
<organism evidence="8 9">
    <name type="scientific">Tistrella bauzanensis</name>
    <dbReference type="NCBI Taxonomy" id="657419"/>
    <lineage>
        <taxon>Bacteria</taxon>
        <taxon>Pseudomonadati</taxon>
        <taxon>Pseudomonadota</taxon>
        <taxon>Alphaproteobacteria</taxon>
        <taxon>Geminicoccales</taxon>
        <taxon>Geminicoccaceae</taxon>
        <taxon>Tistrella</taxon>
    </lineage>
</organism>
<dbReference type="SMART" id="SM00849">
    <property type="entry name" value="Lactamase_B"/>
    <property type="match status" value="1"/>
</dbReference>
<dbReference type="Gene3D" id="3.40.50.10710">
    <property type="entry name" value="Metallo-hydrolase/oxidoreductase"/>
    <property type="match status" value="1"/>
</dbReference>
<dbReference type="RefSeq" id="WP_188574499.1">
    <property type="nucleotide sequence ID" value="NZ_BMDZ01000003.1"/>
</dbReference>
<dbReference type="Pfam" id="PF17770">
    <property type="entry name" value="RNase_J_C"/>
    <property type="match status" value="1"/>
</dbReference>
<keyword evidence="1" id="KW-0540">Nuclease</keyword>
<dbReference type="CDD" id="cd07714">
    <property type="entry name" value="RNaseJ_MBL-fold"/>
    <property type="match status" value="1"/>
</dbReference>
<evidence type="ECO:0000259" key="7">
    <source>
        <dbReference type="SMART" id="SM00849"/>
    </source>
</evidence>
<evidence type="ECO:0000313" key="8">
    <source>
        <dbReference type="EMBL" id="GGB26489.1"/>
    </source>
</evidence>
<dbReference type="Proteomes" id="UP000603352">
    <property type="component" value="Unassembled WGS sequence"/>
</dbReference>
<dbReference type="Pfam" id="PF07521">
    <property type="entry name" value="RMMBL"/>
    <property type="match status" value="1"/>
</dbReference>
<dbReference type="Pfam" id="PF00753">
    <property type="entry name" value="Lactamase_B"/>
    <property type="match status" value="1"/>
</dbReference>
<keyword evidence="4" id="KW-0862">Zinc</keyword>
<reference evidence="9" key="1">
    <citation type="journal article" date="2019" name="Int. J. Syst. Evol. Microbiol.">
        <title>The Global Catalogue of Microorganisms (GCM) 10K type strain sequencing project: providing services to taxonomists for standard genome sequencing and annotation.</title>
        <authorList>
            <consortium name="The Broad Institute Genomics Platform"/>
            <consortium name="The Broad Institute Genome Sequencing Center for Infectious Disease"/>
            <person name="Wu L."/>
            <person name="Ma J."/>
        </authorList>
    </citation>
    <scope>NUCLEOTIDE SEQUENCE [LARGE SCALE GENOMIC DNA]</scope>
    <source>
        <strain evidence="9">CGMCC 1.10188</strain>
    </source>
</reference>
<evidence type="ECO:0000256" key="5">
    <source>
        <dbReference type="ARBA" id="ARBA00022839"/>
    </source>
</evidence>
<evidence type="ECO:0000256" key="6">
    <source>
        <dbReference type="ARBA" id="ARBA00022884"/>
    </source>
</evidence>
<feature type="domain" description="Metallo-beta-lactamase" evidence="7">
    <location>
        <begin position="33"/>
        <end position="229"/>
    </location>
</feature>
<dbReference type="InterPro" id="IPR011108">
    <property type="entry name" value="RMMBL"/>
</dbReference>
<dbReference type="InterPro" id="IPR001279">
    <property type="entry name" value="Metallo-B-lactamas"/>
</dbReference>
<dbReference type="PANTHER" id="PTHR43694:SF1">
    <property type="entry name" value="RIBONUCLEASE J"/>
    <property type="match status" value="1"/>
</dbReference>
<dbReference type="PANTHER" id="PTHR43694">
    <property type="entry name" value="RIBONUCLEASE J"/>
    <property type="match status" value="1"/>
</dbReference>
<evidence type="ECO:0000256" key="2">
    <source>
        <dbReference type="ARBA" id="ARBA00022723"/>
    </source>
</evidence>
<dbReference type="InterPro" id="IPR001587">
    <property type="entry name" value="RNase_J_CS"/>
</dbReference>
<proteinExistence type="predicted"/>
<evidence type="ECO:0000313" key="9">
    <source>
        <dbReference type="Proteomes" id="UP000603352"/>
    </source>
</evidence>
<keyword evidence="3 8" id="KW-0378">Hydrolase</keyword>
<keyword evidence="5" id="KW-0269">Exonuclease</keyword>